<feature type="region of interest" description="Disordered" evidence="1">
    <location>
        <begin position="1"/>
        <end position="33"/>
    </location>
</feature>
<feature type="compositionally biased region" description="Polar residues" evidence="1">
    <location>
        <begin position="1"/>
        <end position="19"/>
    </location>
</feature>
<feature type="compositionally biased region" description="Polar residues" evidence="1">
    <location>
        <begin position="48"/>
        <end position="62"/>
    </location>
</feature>
<sequence>MSSPSRANQPQHGTSSSNNPPSPEHLRHRGVASSTSIFVTGGFRETANVSPTLSSFSSTGNVSALAGRDGSGLATHGHKVSIRVDHSIATCFDPADKELYDLWAPKT</sequence>
<keyword evidence="3" id="KW-1185">Reference proteome</keyword>
<accession>A0AAD4LQF5</accession>
<reference evidence="2" key="1">
    <citation type="submission" date="2022-01" db="EMBL/GenBank/DDBJ databases">
        <title>Comparative genomics reveals a dynamic genome evolution in the ectomycorrhizal milk-cap (Lactarius) mushrooms.</title>
        <authorList>
            <consortium name="DOE Joint Genome Institute"/>
            <person name="Lebreton A."/>
            <person name="Tang N."/>
            <person name="Kuo A."/>
            <person name="LaButti K."/>
            <person name="Drula E."/>
            <person name="Barry K."/>
            <person name="Clum A."/>
            <person name="Lipzen A."/>
            <person name="Mousain D."/>
            <person name="Ng V."/>
            <person name="Wang R."/>
            <person name="Wang X."/>
            <person name="Dai Y."/>
            <person name="Henrissat B."/>
            <person name="Grigoriev I.V."/>
            <person name="Guerin-Laguette A."/>
            <person name="Yu F."/>
            <person name="Martin F.M."/>
        </authorList>
    </citation>
    <scope>NUCLEOTIDE SEQUENCE</scope>
    <source>
        <strain evidence="2">QP</strain>
    </source>
</reference>
<dbReference type="EMBL" id="JAKELL010000004">
    <property type="protein sequence ID" value="KAH8999113.1"/>
    <property type="molecule type" value="Genomic_DNA"/>
</dbReference>
<evidence type="ECO:0000313" key="2">
    <source>
        <dbReference type="EMBL" id="KAH8999113.1"/>
    </source>
</evidence>
<comment type="caution">
    <text evidence="2">The sequence shown here is derived from an EMBL/GenBank/DDBJ whole genome shotgun (WGS) entry which is preliminary data.</text>
</comment>
<evidence type="ECO:0000256" key="1">
    <source>
        <dbReference type="SAM" id="MobiDB-lite"/>
    </source>
</evidence>
<name>A0AAD4LQF5_9AGAM</name>
<organism evidence="2 3">
    <name type="scientific">Lactarius akahatsu</name>
    <dbReference type="NCBI Taxonomy" id="416441"/>
    <lineage>
        <taxon>Eukaryota</taxon>
        <taxon>Fungi</taxon>
        <taxon>Dikarya</taxon>
        <taxon>Basidiomycota</taxon>
        <taxon>Agaricomycotina</taxon>
        <taxon>Agaricomycetes</taxon>
        <taxon>Russulales</taxon>
        <taxon>Russulaceae</taxon>
        <taxon>Lactarius</taxon>
    </lineage>
</organism>
<dbReference type="Proteomes" id="UP001201163">
    <property type="component" value="Unassembled WGS sequence"/>
</dbReference>
<protein>
    <submittedName>
        <fullName evidence="2">Uncharacterized protein</fullName>
    </submittedName>
</protein>
<feature type="region of interest" description="Disordered" evidence="1">
    <location>
        <begin position="48"/>
        <end position="75"/>
    </location>
</feature>
<evidence type="ECO:0000313" key="3">
    <source>
        <dbReference type="Proteomes" id="UP001201163"/>
    </source>
</evidence>
<gene>
    <name evidence="2" type="ORF">EDB92DRAFT_1832518</name>
</gene>
<proteinExistence type="predicted"/>
<dbReference type="AlphaFoldDB" id="A0AAD4LQF5"/>